<accession>A0A346Y5E3</accession>
<dbReference type="InterPro" id="IPR000073">
    <property type="entry name" value="AB_hydrolase_1"/>
</dbReference>
<dbReference type="PRINTS" id="PR00412">
    <property type="entry name" value="EPOXHYDRLASE"/>
</dbReference>
<sequence length="271" mass="29229">MARSTPAMEIHRDEGEGAAVVLLHGFPDTASTWDGIADALAADGHRVVVPHLRGYTPTSIRPGRPYDARTLAEDVIGLLDDLGLDSATLVGHDWGASMAYGVASLSPDRVDRLVGVAIPHPRTVKPTPALLWKARHFATFKLPWAARQFALADLSGVDVLYRRWAPGWSGPERDACVANVKAAMADPDVLDATLAYYRALSPRPDRALTHRLGMPSLVVGGTRDLVPPESFEASRSAFTGPVEVLVLDGAGHWPHREREPAFVDALRAFLG</sequence>
<dbReference type="Proteomes" id="UP000264006">
    <property type="component" value="Chromosome"/>
</dbReference>
<keyword evidence="4" id="KW-1185">Reference proteome</keyword>
<proteinExistence type="predicted"/>
<dbReference type="RefSeq" id="WP_114593829.1">
    <property type="nucleotide sequence ID" value="NZ_CP031165.1"/>
</dbReference>
<dbReference type="InterPro" id="IPR000639">
    <property type="entry name" value="Epox_hydrolase-like"/>
</dbReference>
<dbReference type="Pfam" id="PF00561">
    <property type="entry name" value="Abhydrolase_1"/>
    <property type="match status" value="1"/>
</dbReference>
<dbReference type="KEGG" id="euz:DVS28_a5034"/>
<dbReference type="OrthoDB" id="2987348at2"/>
<dbReference type="EMBL" id="CP031165">
    <property type="protein sequence ID" value="AXV09690.1"/>
    <property type="molecule type" value="Genomic_DNA"/>
</dbReference>
<evidence type="ECO:0000259" key="2">
    <source>
        <dbReference type="Pfam" id="PF00561"/>
    </source>
</evidence>
<evidence type="ECO:0000256" key="1">
    <source>
        <dbReference type="ARBA" id="ARBA00022801"/>
    </source>
</evidence>
<dbReference type="PANTHER" id="PTHR43329">
    <property type="entry name" value="EPOXIDE HYDROLASE"/>
    <property type="match status" value="1"/>
</dbReference>
<dbReference type="GO" id="GO:0016787">
    <property type="term" value="F:hydrolase activity"/>
    <property type="evidence" value="ECO:0007669"/>
    <property type="project" value="UniProtKB-KW"/>
</dbReference>
<keyword evidence="1 3" id="KW-0378">Hydrolase</keyword>
<dbReference type="AlphaFoldDB" id="A0A346Y5E3"/>
<feature type="domain" description="AB hydrolase-1" evidence="2">
    <location>
        <begin position="19"/>
        <end position="255"/>
    </location>
</feature>
<evidence type="ECO:0000313" key="3">
    <source>
        <dbReference type="EMBL" id="AXV09690.1"/>
    </source>
</evidence>
<protein>
    <submittedName>
        <fullName evidence="3">Epoxide hydrolase</fullName>
    </submittedName>
</protein>
<dbReference type="PRINTS" id="PR00111">
    <property type="entry name" value="ABHYDROLASE"/>
</dbReference>
<dbReference type="Gene3D" id="3.40.50.1820">
    <property type="entry name" value="alpha/beta hydrolase"/>
    <property type="match status" value="1"/>
</dbReference>
<reference evidence="3 4" key="1">
    <citation type="submission" date="2018-09" db="EMBL/GenBank/DDBJ databases">
        <title>Complete genome sequence of Euzebya sp. DY32-46 isolated from seawater of Pacific Ocean.</title>
        <authorList>
            <person name="Xu L."/>
            <person name="Wu Y.-H."/>
            <person name="Xu X.-W."/>
        </authorList>
    </citation>
    <scope>NUCLEOTIDE SEQUENCE [LARGE SCALE GENOMIC DNA]</scope>
    <source>
        <strain evidence="3 4">DY32-46</strain>
    </source>
</reference>
<organism evidence="3 4">
    <name type="scientific">Euzebya pacifica</name>
    <dbReference type="NCBI Taxonomy" id="1608957"/>
    <lineage>
        <taxon>Bacteria</taxon>
        <taxon>Bacillati</taxon>
        <taxon>Actinomycetota</taxon>
        <taxon>Nitriliruptoria</taxon>
        <taxon>Euzebyales</taxon>
    </lineage>
</organism>
<gene>
    <name evidence="3" type="ORF">DVS28_a5034</name>
</gene>
<name>A0A346Y5E3_9ACTN</name>
<dbReference type="InterPro" id="IPR029058">
    <property type="entry name" value="AB_hydrolase_fold"/>
</dbReference>
<evidence type="ECO:0000313" key="4">
    <source>
        <dbReference type="Proteomes" id="UP000264006"/>
    </source>
</evidence>
<dbReference type="SUPFAM" id="SSF53474">
    <property type="entry name" value="alpha/beta-Hydrolases"/>
    <property type="match status" value="1"/>
</dbReference>